<name>A0AA35ZQA5_LACSI</name>
<proteinExistence type="predicted"/>
<evidence type="ECO:0000313" key="1">
    <source>
        <dbReference type="EMBL" id="CAI9296894.1"/>
    </source>
</evidence>
<organism evidence="1 2">
    <name type="scientific">Lactuca saligna</name>
    <name type="common">Willowleaf lettuce</name>
    <dbReference type="NCBI Taxonomy" id="75948"/>
    <lineage>
        <taxon>Eukaryota</taxon>
        <taxon>Viridiplantae</taxon>
        <taxon>Streptophyta</taxon>
        <taxon>Embryophyta</taxon>
        <taxon>Tracheophyta</taxon>
        <taxon>Spermatophyta</taxon>
        <taxon>Magnoliopsida</taxon>
        <taxon>eudicotyledons</taxon>
        <taxon>Gunneridae</taxon>
        <taxon>Pentapetalae</taxon>
        <taxon>asterids</taxon>
        <taxon>campanulids</taxon>
        <taxon>Asterales</taxon>
        <taxon>Asteraceae</taxon>
        <taxon>Cichorioideae</taxon>
        <taxon>Cichorieae</taxon>
        <taxon>Lactucinae</taxon>
        <taxon>Lactuca</taxon>
    </lineage>
</organism>
<sequence length="237" mass="26601">MSQVANHKTLISKPRFFKILGLVTPEVSVDPESIPTTYMIEMFFHIGYTGDISLLSKFRKLFLLSIWNGLFTLLFKSLSERVTGSNIPMMNDLLMAKILILQMTTLVMSDPRNFKYVGSIPKAMLEKEDKTLRNEEEYTSRTSEPDLVDPIRKISISLSSPIYSDSTLPTILVVSTPPEVPIFKSTSEDLQTLSIAVNVYDDEATTNVGVTSEPGTSTDLPFNEDEDIFFGDKQEPI</sequence>
<accession>A0AA35ZQA5</accession>
<keyword evidence="2" id="KW-1185">Reference proteome</keyword>
<dbReference type="Proteomes" id="UP001177003">
    <property type="component" value="Chromosome 8"/>
</dbReference>
<protein>
    <submittedName>
        <fullName evidence="1">Uncharacterized protein</fullName>
    </submittedName>
</protein>
<reference evidence="1" key="1">
    <citation type="submission" date="2023-04" db="EMBL/GenBank/DDBJ databases">
        <authorList>
            <person name="Vijverberg K."/>
            <person name="Xiong W."/>
            <person name="Schranz E."/>
        </authorList>
    </citation>
    <scope>NUCLEOTIDE SEQUENCE</scope>
</reference>
<gene>
    <name evidence="1" type="ORF">LSALG_LOCUS35736</name>
</gene>
<dbReference type="AlphaFoldDB" id="A0AA35ZQA5"/>
<dbReference type="EMBL" id="OX465084">
    <property type="protein sequence ID" value="CAI9296894.1"/>
    <property type="molecule type" value="Genomic_DNA"/>
</dbReference>
<evidence type="ECO:0000313" key="2">
    <source>
        <dbReference type="Proteomes" id="UP001177003"/>
    </source>
</evidence>